<gene>
    <name evidence="2" type="ORF">C5Y83_09195</name>
</gene>
<dbReference type="Proteomes" id="UP000238322">
    <property type="component" value="Unassembled WGS sequence"/>
</dbReference>
<dbReference type="EMBL" id="PUHY01000006">
    <property type="protein sequence ID" value="PQO36087.1"/>
    <property type="molecule type" value="Genomic_DNA"/>
</dbReference>
<comment type="caution">
    <text evidence="2">The sequence shown here is derived from an EMBL/GenBank/DDBJ whole genome shotgun (WGS) entry which is preliminary data.</text>
</comment>
<dbReference type="PROSITE" id="PS51257">
    <property type="entry name" value="PROKAR_LIPOPROTEIN"/>
    <property type="match status" value="1"/>
</dbReference>
<organism evidence="2 3">
    <name type="scientific">Blastopirellula marina</name>
    <dbReference type="NCBI Taxonomy" id="124"/>
    <lineage>
        <taxon>Bacteria</taxon>
        <taxon>Pseudomonadati</taxon>
        <taxon>Planctomycetota</taxon>
        <taxon>Planctomycetia</taxon>
        <taxon>Pirellulales</taxon>
        <taxon>Pirellulaceae</taxon>
        <taxon>Blastopirellula</taxon>
    </lineage>
</organism>
<feature type="chain" id="PRO_5015418616" description="DUF4142 domain-containing protein" evidence="1">
    <location>
        <begin position="29"/>
        <end position="169"/>
    </location>
</feature>
<evidence type="ECO:0008006" key="4">
    <source>
        <dbReference type="Google" id="ProtNLM"/>
    </source>
</evidence>
<dbReference type="RefSeq" id="WP_105329376.1">
    <property type="nucleotide sequence ID" value="NZ_PUHY01000006.1"/>
</dbReference>
<accession>A0A2S8FV85</accession>
<evidence type="ECO:0000313" key="2">
    <source>
        <dbReference type="EMBL" id="PQO36087.1"/>
    </source>
</evidence>
<feature type="signal peptide" evidence="1">
    <location>
        <begin position="1"/>
        <end position="28"/>
    </location>
</feature>
<reference evidence="2 3" key="1">
    <citation type="submission" date="2018-02" db="EMBL/GenBank/DDBJ databases">
        <title>Comparative genomes isolates from brazilian mangrove.</title>
        <authorList>
            <person name="Araujo J.E."/>
            <person name="Taketani R.G."/>
            <person name="Silva M.C.P."/>
            <person name="Loureco M.V."/>
            <person name="Andreote F.D."/>
        </authorList>
    </citation>
    <scope>NUCLEOTIDE SEQUENCE [LARGE SCALE GENOMIC DNA]</scope>
    <source>
        <strain evidence="2 3">Hex-1 MGV</strain>
    </source>
</reference>
<evidence type="ECO:0000256" key="1">
    <source>
        <dbReference type="SAM" id="SignalP"/>
    </source>
</evidence>
<dbReference type="AlphaFoldDB" id="A0A2S8FV85"/>
<protein>
    <recommendedName>
        <fullName evidence="4">DUF4142 domain-containing protein</fullName>
    </recommendedName>
</protein>
<sequence length="169" mass="18428">MLSIRSLTGLALSAILLVTMSGCGPSPGAEYAVKTLEITHRIPGSVQGWGMVLDPWFKGGQVNLEDLARTKTMGNESMKQIRDAVYAVEVPSDPKAKEFAELVQGYCDWQVETFIGTLNEVSELAEQENPASLPTLQKASALLQPLEDAEQEWVKKINAQAKKLGLQVK</sequence>
<keyword evidence="1" id="KW-0732">Signal</keyword>
<proteinExistence type="predicted"/>
<evidence type="ECO:0000313" key="3">
    <source>
        <dbReference type="Proteomes" id="UP000238322"/>
    </source>
</evidence>
<dbReference type="OrthoDB" id="9928463at2"/>
<name>A0A2S8FV85_9BACT</name>